<dbReference type="KEGG" id="mrr:Moror_17664"/>
<dbReference type="PROSITE" id="PS00217">
    <property type="entry name" value="SUGAR_TRANSPORT_2"/>
    <property type="match status" value="1"/>
</dbReference>
<reference evidence="11 12" key="1">
    <citation type="journal article" date="2014" name="BMC Genomics">
        <title>Genome and secretome analysis of the hemibiotrophic fungal pathogen, Moniliophthora roreri, which causes frosty pod rot disease of cacao: mechanisms of the biotrophic and necrotrophic phases.</title>
        <authorList>
            <person name="Meinhardt L.W."/>
            <person name="Costa G.G.L."/>
            <person name="Thomazella D.P.T."/>
            <person name="Teixeira P.J.P.L."/>
            <person name="Carazzolle M.F."/>
            <person name="Schuster S.C."/>
            <person name="Carlson J.E."/>
            <person name="Guiltinan M.J."/>
            <person name="Mieczkowski P."/>
            <person name="Farmer A."/>
            <person name="Ramaraj T."/>
            <person name="Crozier J."/>
            <person name="Davis R.E."/>
            <person name="Shao J."/>
            <person name="Melnick R.L."/>
            <person name="Pereira G.A.G."/>
            <person name="Bailey B.A."/>
        </authorList>
    </citation>
    <scope>NUCLEOTIDE SEQUENCE [LARGE SCALE GENOMIC DNA]</scope>
    <source>
        <strain evidence="11 12">MCA 2997</strain>
    </source>
</reference>
<evidence type="ECO:0000256" key="9">
    <source>
        <dbReference type="SAM" id="Phobius"/>
    </source>
</evidence>
<feature type="transmembrane region" description="Helical" evidence="9">
    <location>
        <begin position="447"/>
        <end position="468"/>
    </location>
</feature>
<keyword evidence="12" id="KW-1185">Reference proteome</keyword>
<evidence type="ECO:0000256" key="7">
    <source>
        <dbReference type="ARBA" id="ARBA00049119"/>
    </source>
</evidence>
<feature type="transmembrane region" description="Helical" evidence="9">
    <location>
        <begin position="124"/>
        <end position="144"/>
    </location>
</feature>
<evidence type="ECO:0000256" key="3">
    <source>
        <dbReference type="ARBA" id="ARBA00022448"/>
    </source>
</evidence>
<comment type="caution">
    <text evidence="11">The sequence shown here is derived from an EMBL/GenBank/DDBJ whole genome shotgun (WGS) entry which is preliminary data.</text>
</comment>
<dbReference type="NCBIfam" id="TIGR00879">
    <property type="entry name" value="SP"/>
    <property type="match status" value="1"/>
</dbReference>
<evidence type="ECO:0000256" key="5">
    <source>
        <dbReference type="ARBA" id="ARBA00022989"/>
    </source>
</evidence>
<sequence>MWMRGQIEEVQRYRHAYTLALSAGMGSIFFGWDIGLIGGVLALPSFQEYFGIDKKLPGERASVNGNIVSVLQAGCFFGALAMSYFSAQHGRKKCLLASGVIYLVGSIIQSMAGMGSTQATGLRVLYLGRFIGGVGVGMVSALVPSYVSESTPKVIRGRCTSMIQLANNIGIMLSFWVNYSAAKDMAPSEMQWRMPFIVQMIPGVLFLFSMVFQPESPRWLVEHGRPDEAAQTLAYIAQVSPEDESVQVTLDEIKAEFAGKKALSLWQQFLGMGESWPIVHRCFVPPLVMFFQQWTGTNAINYFSPQIFAGLGVDGTNAELFATGVYGVVKVVAVGLVIAVAVESLGRKKCLLIGGLGQALTMFWIGGYSATHRSDEITLASYISILAVYLYAVFYCIGWGPIPWAVSAEVAPNHLRTIILSISVGVGWLFSFTISKLTPAMLHDITYGTFFVFGVMCLIMSVWVYIFLPETKGVALEDIKYIFGQGWIVRSLQDAPMGHIFLGGKRAEPIETLRGRDEEVSPLLRGESWSGVSAGPI</sequence>
<dbReference type="InterPro" id="IPR005829">
    <property type="entry name" value="Sugar_transporter_CS"/>
</dbReference>
<feature type="domain" description="Major facilitator superfamily (MFS) profile" evidence="10">
    <location>
        <begin position="19"/>
        <end position="472"/>
    </location>
</feature>
<feature type="transmembrane region" description="Helical" evidence="9">
    <location>
        <begin position="194"/>
        <end position="212"/>
    </location>
</feature>
<dbReference type="InterPro" id="IPR005828">
    <property type="entry name" value="MFS_sugar_transport-like"/>
</dbReference>
<evidence type="ECO:0000259" key="10">
    <source>
        <dbReference type="PROSITE" id="PS50850"/>
    </source>
</evidence>
<comment type="catalytic activity">
    <reaction evidence="7">
        <text>myo-inositol(out) + H(+)(out) = myo-inositol(in) + H(+)(in)</text>
        <dbReference type="Rhea" id="RHEA:60364"/>
        <dbReference type="ChEBI" id="CHEBI:15378"/>
        <dbReference type="ChEBI" id="CHEBI:17268"/>
    </reaction>
</comment>
<dbReference type="PROSITE" id="PS00216">
    <property type="entry name" value="SUGAR_TRANSPORT_1"/>
    <property type="match status" value="1"/>
</dbReference>
<evidence type="ECO:0000256" key="6">
    <source>
        <dbReference type="ARBA" id="ARBA00023136"/>
    </source>
</evidence>
<gene>
    <name evidence="11" type="ORF">Moror_17664</name>
</gene>
<dbReference type="EMBL" id="AWSO01000025">
    <property type="protein sequence ID" value="ESK97485.1"/>
    <property type="molecule type" value="Genomic_DNA"/>
</dbReference>
<dbReference type="InterPro" id="IPR050360">
    <property type="entry name" value="MFS_Sugar_Transporters"/>
</dbReference>
<dbReference type="PRINTS" id="PR00171">
    <property type="entry name" value="SUGRTRNSPORT"/>
</dbReference>
<dbReference type="GO" id="GO:0016020">
    <property type="term" value="C:membrane"/>
    <property type="evidence" value="ECO:0007669"/>
    <property type="project" value="UniProtKB-SubCell"/>
</dbReference>
<proteinExistence type="inferred from homology"/>
<keyword evidence="4 9" id="KW-0812">Transmembrane</keyword>
<comment type="similarity">
    <text evidence="2 8">Belongs to the major facilitator superfamily. Sugar transporter (TC 2.A.1.1) family.</text>
</comment>
<dbReference type="PANTHER" id="PTHR48022:SF81">
    <property type="entry name" value="MAJOR FACILITATOR SUPERFAMILY (MFS) PROFILE DOMAIN-CONTAINING PROTEIN"/>
    <property type="match status" value="1"/>
</dbReference>
<dbReference type="FunFam" id="1.20.1250.20:FF:000026">
    <property type="entry name" value="MFS quinate transporter QutD"/>
    <property type="match status" value="1"/>
</dbReference>
<evidence type="ECO:0000313" key="12">
    <source>
        <dbReference type="Proteomes" id="UP000017559"/>
    </source>
</evidence>
<dbReference type="InterPro" id="IPR036259">
    <property type="entry name" value="MFS_trans_sf"/>
</dbReference>
<feature type="transmembrane region" description="Helical" evidence="9">
    <location>
        <begin position="350"/>
        <end position="370"/>
    </location>
</feature>
<keyword evidence="6 9" id="KW-0472">Membrane</keyword>
<feature type="transmembrane region" description="Helical" evidence="9">
    <location>
        <begin position="66"/>
        <end position="87"/>
    </location>
</feature>
<dbReference type="PROSITE" id="PS50850">
    <property type="entry name" value="MFS"/>
    <property type="match status" value="1"/>
</dbReference>
<dbReference type="GO" id="GO:0005351">
    <property type="term" value="F:carbohydrate:proton symporter activity"/>
    <property type="evidence" value="ECO:0007669"/>
    <property type="project" value="TreeGrafter"/>
</dbReference>
<feature type="transmembrane region" description="Helical" evidence="9">
    <location>
        <begin position="382"/>
        <end position="406"/>
    </location>
</feature>
<evidence type="ECO:0000313" key="11">
    <source>
        <dbReference type="EMBL" id="ESK97485.1"/>
    </source>
</evidence>
<name>V2XY73_MONRO</name>
<evidence type="ECO:0000256" key="2">
    <source>
        <dbReference type="ARBA" id="ARBA00010992"/>
    </source>
</evidence>
<keyword evidence="5 9" id="KW-1133">Transmembrane helix</keyword>
<accession>V2XY73</accession>
<evidence type="ECO:0000256" key="8">
    <source>
        <dbReference type="RuleBase" id="RU003346"/>
    </source>
</evidence>
<evidence type="ECO:0000256" key="1">
    <source>
        <dbReference type="ARBA" id="ARBA00004141"/>
    </source>
</evidence>
<feature type="transmembrane region" description="Helical" evidence="9">
    <location>
        <begin position="21"/>
        <end position="46"/>
    </location>
</feature>
<dbReference type="InterPro" id="IPR003663">
    <property type="entry name" value="Sugar/inositol_transpt"/>
</dbReference>
<dbReference type="Gene3D" id="1.20.1250.20">
    <property type="entry name" value="MFS general substrate transporter like domains"/>
    <property type="match status" value="2"/>
</dbReference>
<dbReference type="InterPro" id="IPR020846">
    <property type="entry name" value="MFS_dom"/>
</dbReference>
<dbReference type="Pfam" id="PF00083">
    <property type="entry name" value="Sugar_tr"/>
    <property type="match status" value="1"/>
</dbReference>
<dbReference type="OrthoDB" id="508119at2759"/>
<keyword evidence="3 8" id="KW-0813">Transport</keyword>
<dbReference type="Proteomes" id="UP000017559">
    <property type="component" value="Unassembled WGS sequence"/>
</dbReference>
<dbReference type="AlphaFoldDB" id="V2XY73"/>
<dbReference type="SUPFAM" id="SSF103473">
    <property type="entry name" value="MFS general substrate transporter"/>
    <property type="match status" value="1"/>
</dbReference>
<organism evidence="11 12">
    <name type="scientific">Moniliophthora roreri (strain MCA 2997)</name>
    <name type="common">Cocoa frosty pod rot fungus</name>
    <name type="synonym">Crinipellis roreri</name>
    <dbReference type="NCBI Taxonomy" id="1381753"/>
    <lineage>
        <taxon>Eukaryota</taxon>
        <taxon>Fungi</taxon>
        <taxon>Dikarya</taxon>
        <taxon>Basidiomycota</taxon>
        <taxon>Agaricomycotina</taxon>
        <taxon>Agaricomycetes</taxon>
        <taxon>Agaricomycetidae</taxon>
        <taxon>Agaricales</taxon>
        <taxon>Marasmiineae</taxon>
        <taxon>Marasmiaceae</taxon>
        <taxon>Moniliophthora</taxon>
    </lineage>
</organism>
<dbReference type="HOGENOM" id="CLU_001265_30_12_1"/>
<feature type="transmembrane region" description="Helical" evidence="9">
    <location>
        <begin position="94"/>
        <end position="112"/>
    </location>
</feature>
<dbReference type="PANTHER" id="PTHR48022">
    <property type="entry name" value="PLASTIDIC GLUCOSE TRANSPORTER 4"/>
    <property type="match status" value="1"/>
</dbReference>
<evidence type="ECO:0000256" key="4">
    <source>
        <dbReference type="ARBA" id="ARBA00022692"/>
    </source>
</evidence>
<comment type="subcellular location">
    <subcellularLocation>
        <location evidence="1">Membrane</location>
        <topology evidence="1">Multi-pass membrane protein</topology>
    </subcellularLocation>
</comment>
<keyword evidence="11" id="KW-0762">Sugar transport</keyword>
<protein>
    <submittedName>
        <fullName evidence="11">Sugar transporter</fullName>
    </submittedName>
</protein>
<feature type="transmembrane region" description="Helical" evidence="9">
    <location>
        <begin position="418"/>
        <end position="435"/>
    </location>
</feature>